<feature type="compositionally biased region" description="Acidic residues" evidence="1">
    <location>
        <begin position="485"/>
        <end position="494"/>
    </location>
</feature>
<reference evidence="2 3" key="1">
    <citation type="submission" date="2015-01" db="EMBL/GenBank/DDBJ databases">
        <title>The Genome Sequence of Fonsecaea multimorphosa CBS 102226.</title>
        <authorList>
            <consortium name="The Broad Institute Genomics Platform"/>
            <person name="Cuomo C."/>
            <person name="de Hoog S."/>
            <person name="Gorbushina A."/>
            <person name="Stielow B."/>
            <person name="Teixiera M."/>
            <person name="Abouelleil A."/>
            <person name="Chapman S.B."/>
            <person name="Priest M."/>
            <person name="Young S.K."/>
            <person name="Wortman J."/>
            <person name="Nusbaum C."/>
            <person name="Birren B."/>
        </authorList>
    </citation>
    <scope>NUCLEOTIDE SEQUENCE [LARGE SCALE GENOMIC DNA]</scope>
    <source>
        <strain evidence="2 3">CBS 102226</strain>
    </source>
</reference>
<feature type="region of interest" description="Disordered" evidence="1">
    <location>
        <begin position="346"/>
        <end position="392"/>
    </location>
</feature>
<dbReference type="EMBL" id="KN848070">
    <property type="protein sequence ID" value="KIX98948.1"/>
    <property type="molecule type" value="Genomic_DNA"/>
</dbReference>
<evidence type="ECO:0000256" key="1">
    <source>
        <dbReference type="SAM" id="MobiDB-lite"/>
    </source>
</evidence>
<proteinExistence type="predicted"/>
<accession>A0A0D2KQJ7</accession>
<feature type="compositionally biased region" description="Pro residues" evidence="1">
    <location>
        <begin position="377"/>
        <end position="390"/>
    </location>
</feature>
<sequence length="613" mass="69501">MKRDLRHDLQAKVQGRREGDAHHCHLGAPDPSSSAPFHLSHVIQVRSSTAPQRPESTLLPLPPAYSLGIGRLEFRHAAPSPDGELQASWARHGPPTLKQGPPTRPSIPQHQQSLRPPSCTLSLATVRQNDRLIRSLSLQVHGLTYVLHQYFSSLERLRLAEDGRTLSRPPSQLSIHPPNNAGFTTQPSDTFTILTHGITQTGQFFNGKRLRRRRCSAADINPTTIEWFASLPPAVQKKLFSREECSFYSQEKNTIILDSADETLRRRSWHPTNFAVFERRASADDDATIVDFEGLKDEPRVDSAIDMGDYSVDGFRWLEDEGDLDLKLDDYHEAIAETNRRTISVSAPIRRRSRRNPSLSSLSIRRGRSSTSSSRPPIEPPPTPALPFIPPHTRSSSFSLKHLRSQASISSIDPRATHYQDPAARMKLRLYLASPQKFDEAIEFGFPSVEEREQWNHIRPMTSPQPRPEFNRTFFHDDTPSLSGDDGEDGDEPDTIFDPRTPEEAVFQMHRPSHKSSIDGLKGLRPFSIRRQPEIYARGTTADREMTLHMTLTRPDLRSPEEQPSQPDHQKKVHKSPLEPLDMTVDGNTVSIWDTLPAEESKMKRFLRKLRLK</sequence>
<feature type="compositionally biased region" description="Low complexity" evidence="1">
    <location>
        <begin position="356"/>
        <end position="376"/>
    </location>
</feature>
<dbReference type="STRING" id="1442371.A0A0D2KQJ7"/>
<gene>
    <name evidence="2" type="ORF">Z520_05409</name>
</gene>
<keyword evidence="3" id="KW-1185">Reference proteome</keyword>
<feature type="region of interest" description="Disordered" evidence="1">
    <location>
        <begin position="460"/>
        <end position="494"/>
    </location>
</feature>
<dbReference type="VEuPathDB" id="FungiDB:Z520_05409"/>
<feature type="compositionally biased region" description="Polar residues" evidence="1">
    <location>
        <begin position="106"/>
        <end position="117"/>
    </location>
</feature>
<protein>
    <submittedName>
        <fullName evidence="2">Uncharacterized protein</fullName>
    </submittedName>
</protein>
<name>A0A0D2KQJ7_9EURO</name>
<evidence type="ECO:0000313" key="3">
    <source>
        <dbReference type="Proteomes" id="UP000053411"/>
    </source>
</evidence>
<dbReference type="RefSeq" id="XP_016633071.1">
    <property type="nucleotide sequence ID" value="XM_016775912.1"/>
</dbReference>
<feature type="region of interest" description="Disordered" evidence="1">
    <location>
        <begin position="553"/>
        <end position="585"/>
    </location>
</feature>
<dbReference type="AlphaFoldDB" id="A0A0D2KQJ7"/>
<dbReference type="GeneID" id="27711155"/>
<dbReference type="Proteomes" id="UP000053411">
    <property type="component" value="Unassembled WGS sequence"/>
</dbReference>
<dbReference type="OrthoDB" id="5380370at2759"/>
<organism evidence="2 3">
    <name type="scientific">Fonsecaea multimorphosa CBS 102226</name>
    <dbReference type="NCBI Taxonomy" id="1442371"/>
    <lineage>
        <taxon>Eukaryota</taxon>
        <taxon>Fungi</taxon>
        <taxon>Dikarya</taxon>
        <taxon>Ascomycota</taxon>
        <taxon>Pezizomycotina</taxon>
        <taxon>Eurotiomycetes</taxon>
        <taxon>Chaetothyriomycetidae</taxon>
        <taxon>Chaetothyriales</taxon>
        <taxon>Herpotrichiellaceae</taxon>
        <taxon>Fonsecaea</taxon>
    </lineage>
</organism>
<feature type="region of interest" description="Disordered" evidence="1">
    <location>
        <begin position="78"/>
        <end position="117"/>
    </location>
</feature>
<evidence type="ECO:0000313" key="2">
    <source>
        <dbReference type="EMBL" id="KIX98948.1"/>
    </source>
</evidence>